<dbReference type="GeneID" id="18162397"/>
<evidence type="ECO:0000313" key="3">
    <source>
        <dbReference type="EMBL" id="EGX95708.1"/>
    </source>
</evidence>
<dbReference type="HOGENOM" id="CLU_2372725_0_0_1"/>
<evidence type="ECO:0000256" key="2">
    <source>
        <dbReference type="SAM" id="Phobius"/>
    </source>
</evidence>
<proteinExistence type="predicted"/>
<keyword evidence="4" id="KW-1185">Reference proteome</keyword>
<keyword evidence="2" id="KW-0472">Membrane</keyword>
<gene>
    <name evidence="3" type="ORF">CCM_00362</name>
</gene>
<dbReference type="InParanoid" id="G3J3N2"/>
<accession>G3J3N2</accession>
<organism evidence="3 4">
    <name type="scientific">Cordyceps militaris (strain CM01)</name>
    <name type="common">Caterpillar fungus</name>
    <dbReference type="NCBI Taxonomy" id="983644"/>
    <lineage>
        <taxon>Eukaryota</taxon>
        <taxon>Fungi</taxon>
        <taxon>Dikarya</taxon>
        <taxon>Ascomycota</taxon>
        <taxon>Pezizomycotina</taxon>
        <taxon>Sordariomycetes</taxon>
        <taxon>Hypocreomycetidae</taxon>
        <taxon>Hypocreales</taxon>
        <taxon>Cordycipitaceae</taxon>
        <taxon>Cordyceps</taxon>
    </lineage>
</organism>
<dbReference type="AlphaFoldDB" id="G3J3N2"/>
<dbReference type="VEuPathDB" id="FungiDB:CCM_00362"/>
<feature type="region of interest" description="Disordered" evidence="1">
    <location>
        <begin position="39"/>
        <end position="79"/>
    </location>
</feature>
<name>G3J3N2_CORMM</name>
<evidence type="ECO:0000256" key="1">
    <source>
        <dbReference type="SAM" id="MobiDB-lite"/>
    </source>
</evidence>
<dbReference type="RefSeq" id="XP_006665585.1">
    <property type="nucleotide sequence ID" value="XM_006665522.1"/>
</dbReference>
<dbReference type="Proteomes" id="UP000001610">
    <property type="component" value="Unassembled WGS sequence"/>
</dbReference>
<protein>
    <submittedName>
        <fullName evidence="3">Uncharacterized protein</fullName>
    </submittedName>
</protein>
<sequence>MTSSKTGLLLTILGVFVVVGLAGFGLRFLITKLVNTVQTTKARDEEEAQQQEANEPASSEAATTSSNEPPAEAQPAAAPKLVQTTFGLEQFLQAV</sequence>
<keyword evidence="2" id="KW-0812">Transmembrane</keyword>
<feature type="transmembrane region" description="Helical" evidence="2">
    <location>
        <begin position="7"/>
        <end position="30"/>
    </location>
</feature>
<reference evidence="3 4" key="1">
    <citation type="journal article" date="2011" name="Genome Biol.">
        <title>Genome sequence of the insect pathogenic fungus Cordyceps militaris, a valued traditional Chinese medicine.</title>
        <authorList>
            <person name="Zheng P."/>
            <person name="Xia Y."/>
            <person name="Xiao G."/>
            <person name="Xiong C."/>
            <person name="Hu X."/>
            <person name="Zhang S."/>
            <person name="Zheng H."/>
            <person name="Huang Y."/>
            <person name="Zhou Y."/>
            <person name="Wang S."/>
            <person name="Zhao G.P."/>
            <person name="Liu X."/>
            <person name="St Leger R.J."/>
            <person name="Wang C."/>
        </authorList>
    </citation>
    <scope>NUCLEOTIDE SEQUENCE [LARGE SCALE GENOMIC DNA]</scope>
    <source>
        <strain evidence="3 4">CM01</strain>
    </source>
</reference>
<keyword evidence="2" id="KW-1133">Transmembrane helix</keyword>
<feature type="compositionally biased region" description="Low complexity" evidence="1">
    <location>
        <begin position="50"/>
        <end position="79"/>
    </location>
</feature>
<dbReference type="EMBL" id="JH126399">
    <property type="protein sequence ID" value="EGX95708.1"/>
    <property type="molecule type" value="Genomic_DNA"/>
</dbReference>
<evidence type="ECO:0000313" key="4">
    <source>
        <dbReference type="Proteomes" id="UP000001610"/>
    </source>
</evidence>
<dbReference type="KEGG" id="cmt:CCM_00362"/>